<keyword evidence="2" id="KW-1185">Reference proteome</keyword>
<accession>Q2GE56</accession>
<sequence length="32" mass="3471">MGKSVFYAIGSSELIILNSGLRAKFTLSVRVI</sequence>
<reference evidence="1 2" key="1">
    <citation type="journal article" date="2006" name="PLoS Genet.">
        <title>Comparative genomics of emerging human ehrlichiosis agents.</title>
        <authorList>
            <person name="Dunning Hotopp J.C."/>
            <person name="Lin M."/>
            <person name="Madupu R."/>
            <person name="Crabtree J."/>
            <person name="Angiuoli S.V."/>
            <person name="Eisen J.A."/>
            <person name="Seshadri R."/>
            <person name="Ren Q."/>
            <person name="Wu M."/>
            <person name="Utterback T.R."/>
            <person name="Smith S."/>
            <person name="Lewis M."/>
            <person name="Khouri H."/>
            <person name="Zhang C."/>
            <person name="Niu H."/>
            <person name="Lin Q."/>
            <person name="Ohashi N."/>
            <person name="Zhi N."/>
            <person name="Nelson W."/>
            <person name="Brinkac L.M."/>
            <person name="Dodson R.J."/>
            <person name="Rosovitz M.J."/>
            <person name="Sundaram J."/>
            <person name="Daugherty S.C."/>
            <person name="Davidsen T."/>
            <person name="Durkin A.S."/>
            <person name="Gwinn M."/>
            <person name="Haft D.H."/>
            <person name="Selengut J.D."/>
            <person name="Sullivan S.A."/>
            <person name="Zafar N."/>
            <person name="Zhou L."/>
            <person name="Benahmed F."/>
            <person name="Forberger H."/>
            <person name="Halpin R."/>
            <person name="Mulligan S."/>
            <person name="Robinson J."/>
            <person name="White O."/>
            <person name="Rikihisa Y."/>
            <person name="Tettelin H."/>
        </authorList>
    </citation>
    <scope>NUCLEOTIDE SEQUENCE [LARGE SCALE GENOMIC DNA]</scope>
    <source>
        <strain evidence="2">ATCC VR-367 / Miyayama</strain>
    </source>
</reference>
<organism evidence="1 2">
    <name type="scientific">Ehrlichia sennetsu (strain ATCC VR-367 / Miyayama)</name>
    <name type="common">Neorickettsia sennetsu</name>
    <dbReference type="NCBI Taxonomy" id="222891"/>
    <lineage>
        <taxon>Bacteria</taxon>
        <taxon>Pseudomonadati</taxon>
        <taxon>Pseudomonadota</taxon>
        <taxon>Alphaproteobacteria</taxon>
        <taxon>Rickettsiales</taxon>
        <taxon>Anaplasmataceae</taxon>
        <taxon>Ehrlichia</taxon>
    </lineage>
</organism>
<dbReference type="STRING" id="222891.NSE_0351"/>
<protein>
    <submittedName>
        <fullName evidence="1">Uncharacterized protein</fullName>
    </submittedName>
</protein>
<name>Q2GE56_EHRS3</name>
<gene>
    <name evidence="1" type="ordered locus">NSE_0351</name>
</gene>
<dbReference type="AlphaFoldDB" id="Q2GE56"/>
<dbReference type="HOGENOM" id="CLU_3390433_0_0_5"/>
<dbReference type="EMBL" id="CP000237">
    <property type="protein sequence ID" value="ABD45794.1"/>
    <property type="molecule type" value="Genomic_DNA"/>
</dbReference>
<dbReference type="KEGG" id="nse:NSE_0351"/>
<dbReference type="Proteomes" id="UP000001942">
    <property type="component" value="Chromosome"/>
</dbReference>
<proteinExistence type="predicted"/>
<evidence type="ECO:0000313" key="2">
    <source>
        <dbReference type="Proteomes" id="UP000001942"/>
    </source>
</evidence>
<evidence type="ECO:0000313" key="1">
    <source>
        <dbReference type="EMBL" id="ABD45794.1"/>
    </source>
</evidence>